<dbReference type="InterPro" id="IPR007461">
    <property type="entry name" value="Ysc84_actin-binding"/>
</dbReference>
<dbReference type="GeneID" id="95548220"/>
<feature type="chain" id="PRO_5012417255" evidence="1">
    <location>
        <begin position="23"/>
        <end position="199"/>
    </location>
</feature>
<dbReference type="CDD" id="cd11524">
    <property type="entry name" value="SYLF"/>
    <property type="match status" value="1"/>
</dbReference>
<name>A0A1X7H4M0_TRICW</name>
<evidence type="ECO:0000313" key="4">
    <source>
        <dbReference type="Proteomes" id="UP000192911"/>
    </source>
</evidence>
<evidence type="ECO:0000259" key="2">
    <source>
        <dbReference type="Pfam" id="PF04366"/>
    </source>
</evidence>
<proteinExistence type="predicted"/>
<protein>
    <submittedName>
        <fullName evidence="3">Lipid-binding SYLF domain-containing protein</fullName>
    </submittedName>
</protein>
<organism evidence="3 4">
    <name type="scientific">Trinickia caryophylli</name>
    <name type="common">Paraburkholderia caryophylli</name>
    <dbReference type="NCBI Taxonomy" id="28094"/>
    <lineage>
        <taxon>Bacteria</taxon>
        <taxon>Pseudomonadati</taxon>
        <taxon>Pseudomonadota</taxon>
        <taxon>Betaproteobacteria</taxon>
        <taxon>Burkholderiales</taxon>
        <taxon>Burkholderiaceae</taxon>
        <taxon>Trinickia</taxon>
    </lineage>
</organism>
<keyword evidence="1" id="KW-0732">Signal</keyword>
<dbReference type="PROSITE" id="PS51257">
    <property type="entry name" value="PROKAR_LIPOPROTEIN"/>
    <property type="match status" value="1"/>
</dbReference>
<sequence>MQKGSFMLKAATALVAGSLALAGCTTTTNNGSPTAQSQGSSSSKRQEVNAGVDAALSRMYSQVPGSRELVSRARGILVFPKVLQAGFVVGGEYGEGALRTGGTTQGYYNLISGSFGLQAGAQSKAVIFLFMTDDALNAFRSRQGWSVGGDASVALLKMGANGAIDTTTATKPVEVIVMTNAGLMGDLSLQGMKISRINL</sequence>
<keyword evidence="4" id="KW-1185">Reference proteome</keyword>
<feature type="domain" description="Ysc84 actin-binding" evidence="2">
    <location>
        <begin position="113"/>
        <end position="195"/>
    </location>
</feature>
<dbReference type="OrthoDB" id="198978at2"/>
<dbReference type="STRING" id="28094.SAMN06295900_12130"/>
<evidence type="ECO:0000313" key="3">
    <source>
        <dbReference type="EMBL" id="SMF79464.1"/>
    </source>
</evidence>
<accession>A0A1X7H4M0</accession>
<dbReference type="Pfam" id="PF04366">
    <property type="entry name" value="Ysc84"/>
    <property type="match status" value="1"/>
</dbReference>
<gene>
    <name evidence="3" type="ORF">SAMN06295900_12130</name>
</gene>
<feature type="signal peptide" evidence="1">
    <location>
        <begin position="1"/>
        <end position="22"/>
    </location>
</feature>
<dbReference type="AlphaFoldDB" id="A0A1X7H4M0"/>
<dbReference type="EMBL" id="FXAH01000021">
    <property type="protein sequence ID" value="SMF79464.1"/>
    <property type="molecule type" value="Genomic_DNA"/>
</dbReference>
<dbReference type="Proteomes" id="UP000192911">
    <property type="component" value="Unassembled WGS sequence"/>
</dbReference>
<dbReference type="RefSeq" id="WP_085230445.1">
    <property type="nucleotide sequence ID" value="NZ_BSQD01000019.1"/>
</dbReference>
<evidence type="ECO:0000256" key="1">
    <source>
        <dbReference type="SAM" id="SignalP"/>
    </source>
</evidence>
<reference evidence="4" key="1">
    <citation type="submission" date="2017-04" db="EMBL/GenBank/DDBJ databases">
        <authorList>
            <person name="Varghese N."/>
            <person name="Submissions S."/>
        </authorList>
    </citation>
    <scope>NUCLEOTIDE SEQUENCE [LARGE SCALE GENOMIC DNA]</scope>
    <source>
        <strain evidence="4">Ballard 720</strain>
    </source>
</reference>